<evidence type="ECO:0000313" key="19">
    <source>
        <dbReference type="EMBL" id="KAG6665186.1"/>
    </source>
</evidence>
<keyword evidence="11 15" id="KW-0067">ATP-binding</keyword>
<keyword evidence="14" id="KW-0675">Receptor</keyword>
<keyword evidence="20" id="KW-1185">Reference proteome</keyword>
<dbReference type="Pfam" id="PF12819">
    <property type="entry name" value="Malectin_like"/>
    <property type="match status" value="1"/>
</dbReference>
<organism evidence="19 20">
    <name type="scientific">Carya illinoinensis</name>
    <name type="common">Pecan</name>
    <dbReference type="NCBI Taxonomy" id="32201"/>
    <lineage>
        <taxon>Eukaryota</taxon>
        <taxon>Viridiplantae</taxon>
        <taxon>Streptophyta</taxon>
        <taxon>Embryophyta</taxon>
        <taxon>Tracheophyta</taxon>
        <taxon>Spermatophyta</taxon>
        <taxon>Magnoliopsida</taxon>
        <taxon>eudicotyledons</taxon>
        <taxon>Gunneridae</taxon>
        <taxon>Pentapetalae</taxon>
        <taxon>rosids</taxon>
        <taxon>fabids</taxon>
        <taxon>Fagales</taxon>
        <taxon>Juglandaceae</taxon>
        <taxon>Carya</taxon>
    </lineage>
</organism>
<keyword evidence="2" id="KW-0723">Serine/threonine-protein kinase</keyword>
<proteinExistence type="predicted"/>
<dbReference type="FunFam" id="3.30.200.20:FF:000394">
    <property type="entry name" value="Leucine-rich repeat receptor-like protein kinase"/>
    <property type="match status" value="1"/>
</dbReference>
<gene>
    <name evidence="19" type="ORF">CIPAW_02G143700</name>
</gene>
<feature type="binding site" evidence="15">
    <location>
        <position position="617"/>
    </location>
    <ligand>
        <name>ATP</name>
        <dbReference type="ChEBI" id="CHEBI:30616"/>
    </ligand>
</feature>
<evidence type="ECO:0000256" key="10">
    <source>
        <dbReference type="ARBA" id="ARBA00022777"/>
    </source>
</evidence>
<evidence type="ECO:0000256" key="11">
    <source>
        <dbReference type="ARBA" id="ARBA00022840"/>
    </source>
</evidence>
<dbReference type="Proteomes" id="UP000811609">
    <property type="component" value="Chromosome 2"/>
</dbReference>
<keyword evidence="6 16" id="KW-0812">Transmembrane</keyword>
<keyword evidence="5" id="KW-0808">Transferase</keyword>
<protein>
    <recommendedName>
        <fullName evidence="18">Protein kinase domain-containing protein</fullName>
    </recommendedName>
</protein>
<keyword evidence="8" id="KW-0677">Repeat</keyword>
<dbReference type="EMBL" id="CM031810">
    <property type="protein sequence ID" value="KAG6665186.1"/>
    <property type="molecule type" value="Genomic_DNA"/>
</dbReference>
<keyword evidence="13 16" id="KW-0472">Membrane</keyword>
<dbReference type="PANTHER" id="PTHR45631">
    <property type="entry name" value="OS07G0107800 PROTEIN-RELATED"/>
    <property type="match status" value="1"/>
</dbReference>
<evidence type="ECO:0000256" key="1">
    <source>
        <dbReference type="ARBA" id="ARBA00004167"/>
    </source>
</evidence>
<evidence type="ECO:0000256" key="17">
    <source>
        <dbReference type="SAM" id="SignalP"/>
    </source>
</evidence>
<dbReference type="InterPro" id="IPR024788">
    <property type="entry name" value="Malectin-like_Carb-bd_dom"/>
</dbReference>
<dbReference type="FunFam" id="1.10.510.10:FF:000146">
    <property type="entry name" value="LRR receptor-like serine/threonine-protein kinase IOS1"/>
    <property type="match status" value="1"/>
</dbReference>
<dbReference type="Pfam" id="PF07714">
    <property type="entry name" value="PK_Tyr_Ser-Thr"/>
    <property type="match status" value="1"/>
</dbReference>
<dbReference type="FunFam" id="3.80.10.10:FF:000129">
    <property type="entry name" value="Leucine-rich repeat receptor-like kinase"/>
    <property type="match status" value="1"/>
</dbReference>
<comment type="caution">
    <text evidence="19">The sequence shown here is derived from an EMBL/GenBank/DDBJ whole genome shotgun (WGS) entry which is preliminary data.</text>
</comment>
<feature type="domain" description="Protein kinase" evidence="18">
    <location>
        <begin position="590"/>
        <end position="861"/>
    </location>
</feature>
<evidence type="ECO:0000256" key="5">
    <source>
        <dbReference type="ARBA" id="ARBA00022679"/>
    </source>
</evidence>
<dbReference type="InterPro" id="IPR001245">
    <property type="entry name" value="Ser-Thr/Tyr_kinase_cat_dom"/>
</dbReference>
<dbReference type="InterPro" id="IPR000719">
    <property type="entry name" value="Prot_kinase_dom"/>
</dbReference>
<evidence type="ECO:0000256" key="15">
    <source>
        <dbReference type="PROSITE-ProRule" id="PRU10141"/>
    </source>
</evidence>
<keyword evidence="7 17" id="KW-0732">Signal</keyword>
<accession>A0A8T1REC4</accession>
<feature type="transmembrane region" description="Helical" evidence="16">
    <location>
        <begin position="529"/>
        <end position="552"/>
    </location>
</feature>
<dbReference type="SMART" id="SM00220">
    <property type="entry name" value="S_TKc"/>
    <property type="match status" value="1"/>
</dbReference>
<dbReference type="GO" id="GO:0005524">
    <property type="term" value="F:ATP binding"/>
    <property type="evidence" value="ECO:0007669"/>
    <property type="project" value="UniProtKB-UniRule"/>
</dbReference>
<keyword evidence="12 16" id="KW-1133">Transmembrane helix</keyword>
<dbReference type="InterPro" id="IPR025875">
    <property type="entry name" value="Leu-rich_rpt_4"/>
</dbReference>
<dbReference type="InterPro" id="IPR017441">
    <property type="entry name" value="Protein_kinase_ATP_BS"/>
</dbReference>
<dbReference type="PANTHER" id="PTHR45631:SF202">
    <property type="entry name" value="SENESCENCE-INDUCED RECEPTOR-LIKE SERINE_THREONINE-PROTEIN KINASE"/>
    <property type="match status" value="1"/>
</dbReference>
<keyword evidence="3" id="KW-0597">Phosphoprotein</keyword>
<sequence length="894" mass="100805">MAGFEPFIFAFLGVLYLILLLLIHAQGQSGFISIDCGLPADSPYKEELTGIDYISDANFIDTGISSRIASEFKGDYRRREWNLRSFPEGVRNCYTIKNITRGTRYLIRGTFLHGNYDGESNLPEFDLYLGTDKWDTVKVEDASYRIIKELIHVPSRNYIHVCLVRTSDLGTPFISSIQFRPLNKNSYETEYGSLALYLRADAGSNTYYSYGQKYPYDVHDRRWTPYNSSEWTDYIWSPSTDLKDLSTELTIDNSKSDYKPASVAMNTAITPVNESAPMGFIDWEPDNKNTQIYIYMHFAEVVKLEPNQFRSFNITLNGKHWYGPVVPNYLSTTTVYSTGPETGGTYNFSMVKAEGSTLPPILNAVEIYYVKDFLQSETDQEDVDAIIKIKSTYGIKRDWQGDPCAPKQYSWEGLDCSYDADNYAHRITSLSIEIPADISNLLMLQFLDLSNNSLTGSVPDFLSKLINLKVLNLERNKLTGSIPRELIERRDNHSLSLSFVVNSMPYFASVGENPDLCGSRSCKKNKNNIVIPIASVAGGLLVFTFIAVAIFWGIRRGSRTKQDAESNKQNATLESLQRQFTYSEILRITNNFERILGKGGFGTVYHGYIDDTQVAVKMLSHSSVQGYQQFQTEVRLLMRVHHRNLTTLVGYCYEGTNLGLVYEYMANGDLDAHLSDGNTQTLTWKDRLRIATDAAQGLEYLHCGCKPPIVHRDVKTTNILLNENLQAKLADFGYSKIFPTDGGTYVSTVVAGTPGYLDPEYYITNWLTEKSDVYSFGVVLLKIITNRPAIERSQERTHVSEFVRSMLAKGDIKNMVDPRLHGNFNINSVWKAVEIAIGCVSPTAAKRPTMSQVVVDLKECMATELARVNDQGGSRESIKMINLDLGTELIPLAR</sequence>
<evidence type="ECO:0000256" key="7">
    <source>
        <dbReference type="ARBA" id="ARBA00022729"/>
    </source>
</evidence>
<dbReference type="PROSITE" id="PS00108">
    <property type="entry name" value="PROTEIN_KINASE_ST"/>
    <property type="match status" value="1"/>
</dbReference>
<evidence type="ECO:0000256" key="2">
    <source>
        <dbReference type="ARBA" id="ARBA00022527"/>
    </source>
</evidence>
<dbReference type="AlphaFoldDB" id="A0A8T1REC4"/>
<evidence type="ECO:0000259" key="18">
    <source>
        <dbReference type="PROSITE" id="PS50011"/>
    </source>
</evidence>
<evidence type="ECO:0000256" key="4">
    <source>
        <dbReference type="ARBA" id="ARBA00022614"/>
    </source>
</evidence>
<evidence type="ECO:0000256" key="8">
    <source>
        <dbReference type="ARBA" id="ARBA00022737"/>
    </source>
</evidence>
<keyword evidence="9 15" id="KW-0547">Nucleotide-binding</keyword>
<evidence type="ECO:0000256" key="12">
    <source>
        <dbReference type="ARBA" id="ARBA00022989"/>
    </source>
</evidence>
<comment type="subcellular location">
    <subcellularLocation>
        <location evidence="1">Membrane</location>
        <topology evidence="1">Single-pass membrane protein</topology>
    </subcellularLocation>
</comment>
<feature type="chain" id="PRO_5035848635" description="Protein kinase domain-containing protein" evidence="17">
    <location>
        <begin position="28"/>
        <end position="894"/>
    </location>
</feature>
<dbReference type="PROSITE" id="PS50011">
    <property type="entry name" value="PROTEIN_KINASE_DOM"/>
    <property type="match status" value="1"/>
</dbReference>
<evidence type="ECO:0000256" key="9">
    <source>
        <dbReference type="ARBA" id="ARBA00022741"/>
    </source>
</evidence>
<reference evidence="19" key="1">
    <citation type="submission" date="2020-12" db="EMBL/GenBank/DDBJ databases">
        <title>WGS assembly of Carya illinoinensis cv. Pawnee.</title>
        <authorList>
            <person name="Platts A."/>
            <person name="Shu S."/>
            <person name="Wright S."/>
            <person name="Barry K."/>
            <person name="Edger P."/>
            <person name="Pires J.C."/>
            <person name="Schmutz J."/>
        </authorList>
    </citation>
    <scope>NUCLEOTIDE SEQUENCE</scope>
    <source>
        <tissue evidence="19">Leaf</tissue>
    </source>
</reference>
<dbReference type="GO" id="GO:0016020">
    <property type="term" value="C:membrane"/>
    <property type="evidence" value="ECO:0007669"/>
    <property type="project" value="UniProtKB-SubCell"/>
</dbReference>
<evidence type="ECO:0000256" key="6">
    <source>
        <dbReference type="ARBA" id="ARBA00022692"/>
    </source>
</evidence>
<keyword evidence="4" id="KW-0433">Leucine-rich repeat</keyword>
<dbReference type="Pfam" id="PF12799">
    <property type="entry name" value="LRR_4"/>
    <property type="match status" value="1"/>
</dbReference>
<evidence type="ECO:0000256" key="16">
    <source>
        <dbReference type="SAM" id="Phobius"/>
    </source>
</evidence>
<evidence type="ECO:0000256" key="13">
    <source>
        <dbReference type="ARBA" id="ARBA00023136"/>
    </source>
</evidence>
<keyword evidence="10" id="KW-0418">Kinase</keyword>
<dbReference type="PROSITE" id="PS00107">
    <property type="entry name" value="PROTEIN_KINASE_ATP"/>
    <property type="match status" value="1"/>
</dbReference>
<name>A0A8T1REC4_CARIL</name>
<dbReference type="InterPro" id="IPR008271">
    <property type="entry name" value="Ser/Thr_kinase_AS"/>
</dbReference>
<dbReference type="CDD" id="cd14066">
    <property type="entry name" value="STKc_IRAK"/>
    <property type="match status" value="1"/>
</dbReference>
<dbReference type="GO" id="GO:0004674">
    <property type="term" value="F:protein serine/threonine kinase activity"/>
    <property type="evidence" value="ECO:0007669"/>
    <property type="project" value="UniProtKB-KW"/>
</dbReference>
<evidence type="ECO:0000256" key="3">
    <source>
        <dbReference type="ARBA" id="ARBA00022553"/>
    </source>
</evidence>
<evidence type="ECO:0000313" key="20">
    <source>
        <dbReference type="Proteomes" id="UP000811609"/>
    </source>
</evidence>
<feature type="signal peptide" evidence="17">
    <location>
        <begin position="1"/>
        <end position="27"/>
    </location>
</feature>
<evidence type="ECO:0000256" key="14">
    <source>
        <dbReference type="ARBA" id="ARBA00023170"/>
    </source>
</evidence>